<name>A0A8H4QYL8_9HELO</name>
<sequence>MFPHPSQPPANLPANQGRSGILFPNGMLLPQARSIEQSSSRTPIIGMMLPQARSTEKFSTPDPIILNPFGISPDTVIQVFDQVFHCQSMALKLHSAHFRKFFDSADKKPSIASAAFRYQWTTKLDDQDVFNWFLIEASSAPDIEETIKKFKGDKKIAVNAMEVLLRAIHSMSVTCSGVVLVEATAYADYYCSLPALSTAAYGVLSQNLKLAETIAHDPVRYLEVAYKLRHPILFRQAVLQAINPWHNPRHVDIRDEHLKFAATYCHYKLHQKVMRVRDKLLVHLTTMPADKLQRFREAEMEEIRKASWPAGDKSILNLPLLYRNLSYRRDYDVEPRIKMILDELLDNKLPLAKLRDARYSSDSFVCLEIEDADLPWNREQQNW</sequence>
<accession>A0A8H4QYL8</accession>
<gene>
    <name evidence="1" type="ORF">G7Y89_g14777</name>
</gene>
<protein>
    <recommendedName>
        <fullName evidence="3">BTB domain-containing protein</fullName>
    </recommendedName>
</protein>
<evidence type="ECO:0000313" key="1">
    <source>
        <dbReference type="EMBL" id="KAF4619071.1"/>
    </source>
</evidence>
<dbReference type="Proteomes" id="UP000566819">
    <property type="component" value="Unassembled WGS sequence"/>
</dbReference>
<dbReference type="AlphaFoldDB" id="A0A8H4QYL8"/>
<comment type="caution">
    <text evidence="1">The sequence shown here is derived from an EMBL/GenBank/DDBJ whole genome shotgun (WGS) entry which is preliminary data.</text>
</comment>
<reference evidence="1 2" key="1">
    <citation type="submission" date="2020-03" db="EMBL/GenBank/DDBJ databases">
        <title>Draft Genome Sequence of Cudoniella acicularis.</title>
        <authorList>
            <person name="Buettner E."/>
            <person name="Kellner H."/>
        </authorList>
    </citation>
    <scope>NUCLEOTIDE SEQUENCE [LARGE SCALE GENOMIC DNA]</scope>
    <source>
        <strain evidence="1 2">DSM 108380</strain>
    </source>
</reference>
<evidence type="ECO:0000313" key="2">
    <source>
        <dbReference type="Proteomes" id="UP000566819"/>
    </source>
</evidence>
<proteinExistence type="predicted"/>
<organism evidence="1 2">
    <name type="scientific">Cudoniella acicularis</name>
    <dbReference type="NCBI Taxonomy" id="354080"/>
    <lineage>
        <taxon>Eukaryota</taxon>
        <taxon>Fungi</taxon>
        <taxon>Dikarya</taxon>
        <taxon>Ascomycota</taxon>
        <taxon>Pezizomycotina</taxon>
        <taxon>Leotiomycetes</taxon>
        <taxon>Helotiales</taxon>
        <taxon>Tricladiaceae</taxon>
        <taxon>Cudoniella</taxon>
    </lineage>
</organism>
<keyword evidence="2" id="KW-1185">Reference proteome</keyword>
<evidence type="ECO:0008006" key="3">
    <source>
        <dbReference type="Google" id="ProtNLM"/>
    </source>
</evidence>
<dbReference type="OrthoDB" id="2129688at2759"/>
<dbReference type="EMBL" id="JAAMPI010002048">
    <property type="protein sequence ID" value="KAF4619071.1"/>
    <property type="molecule type" value="Genomic_DNA"/>
</dbReference>